<dbReference type="Proteomes" id="UP000005204">
    <property type="component" value="Unassembled WGS sequence"/>
</dbReference>
<proteinExistence type="inferred from homology"/>
<reference evidence="15" key="2">
    <citation type="submission" date="2022-06" db="UniProtKB">
        <authorList>
            <consortium name="EnsemblMetazoa"/>
        </authorList>
    </citation>
    <scope>IDENTIFICATION</scope>
    <source>
        <strain evidence="15">p50T (Dazao)</strain>
    </source>
</reference>
<dbReference type="Gene3D" id="3.40.50.11660">
    <property type="entry name" value="Glycosyl transferase family 10, C-terminal domain"/>
    <property type="match status" value="1"/>
</dbReference>
<dbReference type="KEGG" id="bmor:110386204"/>
<dbReference type="InterPro" id="IPR001503">
    <property type="entry name" value="Glyco_trans_10"/>
</dbReference>
<keyword evidence="4 12" id="KW-0328">Glycosyltransferase</keyword>
<reference evidence="16" key="1">
    <citation type="journal article" date="2008" name="Insect Biochem. Mol. Biol.">
        <title>The genome of a lepidopteran model insect, the silkworm Bombyx mori.</title>
        <authorList>
            <consortium name="International Silkworm Genome Consortium"/>
        </authorList>
    </citation>
    <scope>NUCLEOTIDE SEQUENCE [LARGE SCALE GENOMIC DNA]</scope>
    <source>
        <strain evidence="16">p50T</strain>
    </source>
</reference>
<comment type="subcellular location">
    <subcellularLocation>
        <location evidence="1 12">Golgi apparatus</location>
        <location evidence="1 12">Golgi stack membrane</location>
        <topology evidence="1 12">Single-pass type II membrane protein</topology>
    </subcellularLocation>
</comment>
<dbReference type="RefSeq" id="XP_021207493.1">
    <property type="nucleotide sequence ID" value="XM_021351818.3"/>
</dbReference>
<evidence type="ECO:0000256" key="8">
    <source>
        <dbReference type="ARBA" id="ARBA00022989"/>
    </source>
</evidence>
<dbReference type="PANTHER" id="PTHR48438">
    <property type="entry name" value="ALPHA-(1,3)-FUCOSYLTRANSFERASE C-RELATED"/>
    <property type="match status" value="1"/>
</dbReference>
<protein>
    <recommendedName>
        <fullName evidence="12">Fucosyltransferase</fullName>
        <ecNumber evidence="12">2.4.1.-</ecNumber>
    </recommendedName>
</protein>
<feature type="domain" description="Fucosyltransferase N-terminal" evidence="14">
    <location>
        <begin position="61"/>
        <end position="180"/>
    </location>
</feature>
<feature type="domain" description="Fucosyltransferase C-terminal" evidence="13">
    <location>
        <begin position="214"/>
        <end position="391"/>
    </location>
</feature>
<dbReference type="InterPro" id="IPR055270">
    <property type="entry name" value="Glyco_tran_10_C"/>
</dbReference>
<dbReference type="Pfam" id="PF00852">
    <property type="entry name" value="Glyco_transf_10"/>
    <property type="match status" value="1"/>
</dbReference>
<dbReference type="GO" id="GO:0008417">
    <property type="term" value="F:fucosyltransferase activity"/>
    <property type="evidence" value="ECO:0007669"/>
    <property type="project" value="InterPro"/>
</dbReference>
<evidence type="ECO:0000256" key="10">
    <source>
        <dbReference type="ARBA" id="ARBA00023136"/>
    </source>
</evidence>
<evidence type="ECO:0000256" key="7">
    <source>
        <dbReference type="ARBA" id="ARBA00022968"/>
    </source>
</evidence>
<evidence type="ECO:0000259" key="14">
    <source>
        <dbReference type="Pfam" id="PF17039"/>
    </source>
</evidence>
<dbReference type="InterPro" id="IPR031481">
    <property type="entry name" value="Glyco_tran_10_N"/>
</dbReference>
<comment type="similarity">
    <text evidence="3 12">Belongs to the glycosyltransferase 10 family.</text>
</comment>
<feature type="transmembrane region" description="Helical" evidence="12">
    <location>
        <begin position="20"/>
        <end position="42"/>
    </location>
</feature>
<keyword evidence="9 12" id="KW-0333">Golgi apparatus</keyword>
<evidence type="ECO:0000313" key="16">
    <source>
        <dbReference type="Proteomes" id="UP000005204"/>
    </source>
</evidence>
<keyword evidence="11" id="KW-0325">Glycoprotein</keyword>
<dbReference type="GO" id="GO:0032580">
    <property type="term" value="C:Golgi cisterna membrane"/>
    <property type="evidence" value="ECO:0007669"/>
    <property type="project" value="UniProtKB-SubCell"/>
</dbReference>
<keyword evidence="7" id="KW-0735">Signal-anchor</keyword>
<evidence type="ECO:0000256" key="4">
    <source>
        <dbReference type="ARBA" id="ARBA00022676"/>
    </source>
</evidence>
<keyword evidence="5 12" id="KW-0808">Transferase</keyword>
<dbReference type="PANTHER" id="PTHR48438:SF1">
    <property type="entry name" value="ALPHA-(1,3)-FUCOSYLTRANSFERASE C-RELATED"/>
    <property type="match status" value="1"/>
</dbReference>
<keyword evidence="6 12" id="KW-0812">Transmembrane</keyword>
<organism evidence="15 16">
    <name type="scientific">Bombyx mori</name>
    <name type="common">Silk moth</name>
    <dbReference type="NCBI Taxonomy" id="7091"/>
    <lineage>
        <taxon>Eukaryota</taxon>
        <taxon>Metazoa</taxon>
        <taxon>Ecdysozoa</taxon>
        <taxon>Arthropoda</taxon>
        <taxon>Hexapoda</taxon>
        <taxon>Insecta</taxon>
        <taxon>Pterygota</taxon>
        <taxon>Neoptera</taxon>
        <taxon>Endopterygota</taxon>
        <taxon>Lepidoptera</taxon>
        <taxon>Glossata</taxon>
        <taxon>Ditrysia</taxon>
        <taxon>Bombycoidea</taxon>
        <taxon>Bombycidae</taxon>
        <taxon>Bombycinae</taxon>
        <taxon>Bombyx</taxon>
    </lineage>
</organism>
<dbReference type="GeneID" id="110386204"/>
<dbReference type="EnsemblMetazoa" id="XM_021351818.2">
    <property type="protein sequence ID" value="XP_021207493.1"/>
    <property type="gene ID" value="LOC110386204"/>
</dbReference>
<evidence type="ECO:0000256" key="2">
    <source>
        <dbReference type="ARBA" id="ARBA00004922"/>
    </source>
</evidence>
<name>A0A8R2HSR5_BOMMO</name>
<evidence type="ECO:0000256" key="11">
    <source>
        <dbReference type="ARBA" id="ARBA00023180"/>
    </source>
</evidence>
<dbReference type="EC" id="2.4.1.-" evidence="12"/>
<keyword evidence="10 12" id="KW-0472">Membrane</keyword>
<dbReference type="SUPFAM" id="SSF53756">
    <property type="entry name" value="UDP-Glycosyltransferase/glycogen phosphorylase"/>
    <property type="match status" value="1"/>
</dbReference>
<accession>A0A8R2HSR5</accession>
<evidence type="ECO:0000256" key="9">
    <source>
        <dbReference type="ARBA" id="ARBA00023034"/>
    </source>
</evidence>
<evidence type="ECO:0000256" key="12">
    <source>
        <dbReference type="RuleBase" id="RU003832"/>
    </source>
</evidence>
<evidence type="ECO:0000313" key="15">
    <source>
        <dbReference type="EnsemblMetazoa" id="XP_021207493.1"/>
    </source>
</evidence>
<evidence type="ECO:0000256" key="5">
    <source>
        <dbReference type="ARBA" id="ARBA00022679"/>
    </source>
</evidence>
<sequence length="413" mass="49402">MYKYQVKEMTFVNTFRKIVWKFILFSTLVICLLIISLLPQFLKAKSFSSITNSRYPTDLKYIFIWKPTQQPNRYGGMKVLKYEAGQKIFIKQKCEYINCYITYNKSLLRGTEHFDAVVFEGETLLNVHRKNINLTRVPSQKYIFRTLESAGKAPICNDDFDDFFNFTWTHRLDSDIVNPYFDIYSENNTKVGPTKEIQWIKKMKHDNKLTKRFKSKDRAVAWILTNCKNKNRHQDFVKELRNELKGYNYSLDTYGPCSNNKCPQGKTLKCYKMIEKRYFFLLVLEEMFEEDYITDEVVRAMNHFTIPVVLGGADYNRFLPPGSYINALTFDMKKLGAIIDYLIKNRNMYEYFFDWKNHYHYTRRSRTNVCDLCAKLNSNSSNNSYKNFRKWWNPDYRDSCQRMSLLSLFEKYV</sequence>
<keyword evidence="8 12" id="KW-1133">Transmembrane helix</keyword>
<evidence type="ECO:0000256" key="3">
    <source>
        <dbReference type="ARBA" id="ARBA00008919"/>
    </source>
</evidence>
<evidence type="ECO:0000256" key="1">
    <source>
        <dbReference type="ARBA" id="ARBA00004447"/>
    </source>
</evidence>
<evidence type="ECO:0000256" key="6">
    <source>
        <dbReference type="ARBA" id="ARBA00022692"/>
    </source>
</evidence>
<keyword evidence="16" id="KW-1185">Reference proteome</keyword>
<comment type="pathway">
    <text evidence="2">Protein modification; protein glycosylation.</text>
</comment>
<dbReference type="AlphaFoldDB" id="A0A8R2HSR5"/>
<dbReference type="InterPro" id="IPR038577">
    <property type="entry name" value="GT10-like_C_sf"/>
</dbReference>
<dbReference type="Pfam" id="PF17039">
    <property type="entry name" value="Glyco_tran_10_N"/>
    <property type="match status" value="1"/>
</dbReference>
<evidence type="ECO:0000259" key="13">
    <source>
        <dbReference type="Pfam" id="PF00852"/>
    </source>
</evidence>